<accession>A0A6T9Y757</accession>
<sequence>MQASHITNTRLTTPNTVLMVRPCHFRPNKQTAKDNSFQKPFVLKRENIEEISKNACIEFDEMVRTLRINHITVEVFETEDEKTPDSVFPNNWLSTHPNGLLVTYPMYCENRRNERRGDIVRYLQKHYAVAQTTDLSYLEKDNMIVEGTGAMVIDHESKLAYVCLSQRSNKKAVTAACKLIGLTPVFFSAFDSNGTAVYHTNVMMSVGSDFAIVATSMIKDCDRPLVLSTLKESGKTVIEINEAQVNAFAGNCLELLNNSGKRLLLLSQTAFNSLDETQRALLPTDLTLLPIAVPTIEMGGGSVRCMVAGIHLQRKVVDSKVNETSRPSPQTRIRLVKEGDLEGLLALAQAASPGMTTFPPDRLTLNSKLKRSIIEEQKLYKKERPDYLLFVLEELHSGELVGTSAIFGELGKDDSFYSYKREKVTQRNNALGVQYTHDVLHLSHHFEGYAEVASLFLLPQYRKDFNGKLLTKVRYLFMGLHQSVFPKNVMADLRGYVDEEGRSPFWNALGNHFFPMTYAEADLYGAVNGNQFIADLMPKLPLYVNMLPDDAQHAIGKPHNDGRPAMALLEKEGFKFTNYIDIFDGAPSMEAEVAALKTVQTTKQIKVEIAHSVTKGRLMLVATRNQPFYAMMAEVNEQGEIAVISQRTAQALNLSSGNTILLSEV</sequence>
<dbReference type="NCBIfam" id="NF046062">
    <property type="entry name" value="citrull_CtlX"/>
    <property type="match status" value="1"/>
</dbReference>
<evidence type="ECO:0000313" key="2">
    <source>
        <dbReference type="Proteomes" id="UP000509458"/>
    </source>
</evidence>
<dbReference type="PANTHER" id="PTHR43224:SF1">
    <property type="entry name" value="AMIDINOTRANSFERASE"/>
    <property type="match status" value="1"/>
</dbReference>
<dbReference type="AlphaFoldDB" id="A0A6T9Y757"/>
<dbReference type="InterPro" id="IPR007041">
    <property type="entry name" value="Arg_succinylTrfase_AstA/AruG"/>
</dbReference>
<dbReference type="InterPro" id="IPR014541">
    <property type="entry name" value="Amdntrnsf_FN0238"/>
</dbReference>
<dbReference type="SUPFAM" id="SSF55729">
    <property type="entry name" value="Acyl-CoA N-acyltransferases (Nat)"/>
    <property type="match status" value="1"/>
</dbReference>
<dbReference type="Pfam" id="PF19420">
    <property type="entry name" value="DDAH_eukar"/>
    <property type="match status" value="1"/>
</dbReference>
<organism evidence="1 2">
    <name type="scientific">Alteromonas macleodii</name>
    <name type="common">Pseudoalteromonas macleodii</name>
    <dbReference type="NCBI Taxonomy" id="28108"/>
    <lineage>
        <taxon>Bacteria</taxon>
        <taxon>Pseudomonadati</taxon>
        <taxon>Pseudomonadota</taxon>
        <taxon>Gammaproteobacteria</taxon>
        <taxon>Alteromonadales</taxon>
        <taxon>Alteromonadaceae</taxon>
        <taxon>Alteromonas/Salinimonas group</taxon>
        <taxon>Alteromonas</taxon>
    </lineage>
</organism>
<name>A0A6T9Y757_ALTMA</name>
<dbReference type="Pfam" id="PF04958">
    <property type="entry name" value="AstA"/>
    <property type="match status" value="1"/>
</dbReference>
<reference evidence="1 2" key="1">
    <citation type="submission" date="2020-06" db="EMBL/GenBank/DDBJ databases">
        <authorList>
            <person name="Duchaud E."/>
        </authorList>
    </citation>
    <scope>NUCLEOTIDE SEQUENCE [LARGE SCALE GENOMIC DNA]</scope>
    <source>
        <strain evidence="1">Alteromonas fortis</strain>
    </source>
</reference>
<dbReference type="EC" id="2.3.1.109" evidence="1"/>
<dbReference type="Gene3D" id="3.75.10.10">
    <property type="entry name" value="L-arginine/glycine Amidinotransferase, Chain A"/>
    <property type="match status" value="1"/>
</dbReference>
<dbReference type="Proteomes" id="UP000509458">
    <property type="component" value="Chromosome"/>
</dbReference>
<keyword evidence="1" id="KW-0012">Acyltransferase</keyword>
<dbReference type="InterPro" id="IPR016181">
    <property type="entry name" value="Acyl_CoA_acyltransferase"/>
</dbReference>
<evidence type="ECO:0000313" key="1">
    <source>
        <dbReference type="EMBL" id="CAB9494440.1"/>
    </source>
</evidence>
<gene>
    <name evidence="1" type="ORF">ALFOR1_31428</name>
</gene>
<proteinExistence type="predicted"/>
<keyword evidence="1" id="KW-0808">Transferase</keyword>
<dbReference type="EMBL" id="LR812090">
    <property type="protein sequence ID" value="CAB9494440.1"/>
    <property type="molecule type" value="Genomic_DNA"/>
</dbReference>
<dbReference type="NCBIfam" id="TIGR03243">
    <property type="entry name" value="arg_catab_AOST"/>
    <property type="match status" value="1"/>
</dbReference>
<dbReference type="SUPFAM" id="SSF55909">
    <property type="entry name" value="Pentein"/>
    <property type="match status" value="1"/>
</dbReference>
<dbReference type="GO" id="GO:0008791">
    <property type="term" value="F:arginine N-succinyltransferase activity"/>
    <property type="evidence" value="ECO:0007669"/>
    <property type="project" value="UniProtKB-EC"/>
</dbReference>
<dbReference type="PANTHER" id="PTHR43224">
    <property type="entry name" value="AMIDINOTRANSFERASE"/>
    <property type="match status" value="1"/>
</dbReference>
<protein>
    <submittedName>
        <fullName evidence="1">Arginine N-succinyltransferase</fullName>
        <ecNumber evidence="1">2.3.1.109</ecNumber>
    </submittedName>
</protein>
<dbReference type="RefSeq" id="WP_179983801.1">
    <property type="nucleotide sequence ID" value="NZ_LR812090.1"/>
</dbReference>
<dbReference type="GO" id="GO:0006527">
    <property type="term" value="P:L-arginine catabolic process"/>
    <property type="evidence" value="ECO:0007669"/>
    <property type="project" value="InterPro"/>
</dbReference>